<dbReference type="InterPro" id="IPR004626">
    <property type="entry name" value="RarD"/>
</dbReference>
<dbReference type="Proteomes" id="UP000027997">
    <property type="component" value="Unassembled WGS sequence"/>
</dbReference>
<dbReference type="SUPFAM" id="SSF103481">
    <property type="entry name" value="Multidrug resistance efflux transporter EmrE"/>
    <property type="match status" value="2"/>
</dbReference>
<comment type="subcellular location">
    <subcellularLocation>
        <location evidence="1">Cell membrane</location>
        <topology evidence="1">Multi-pass membrane protein</topology>
    </subcellularLocation>
</comment>
<evidence type="ECO:0000256" key="5">
    <source>
        <dbReference type="ARBA" id="ARBA00022692"/>
    </source>
</evidence>
<evidence type="ECO:0000313" key="10">
    <source>
        <dbReference type="Proteomes" id="UP000027997"/>
    </source>
</evidence>
<feature type="transmembrane region" description="Helical" evidence="8">
    <location>
        <begin position="73"/>
        <end position="92"/>
    </location>
</feature>
<feature type="transmembrane region" description="Helical" evidence="8">
    <location>
        <begin position="174"/>
        <end position="195"/>
    </location>
</feature>
<dbReference type="EMBL" id="JOJP01000001">
    <property type="protein sequence ID" value="KEI72416.1"/>
    <property type="molecule type" value="Genomic_DNA"/>
</dbReference>
<comment type="similarity">
    <text evidence="2">Belongs to the EamA transporter family.</text>
</comment>
<evidence type="ECO:0000256" key="7">
    <source>
        <dbReference type="ARBA" id="ARBA00023136"/>
    </source>
</evidence>
<evidence type="ECO:0000256" key="2">
    <source>
        <dbReference type="ARBA" id="ARBA00007362"/>
    </source>
</evidence>
<sequence length="298" mass="33075">MSSSVSSTGLGYSILASLMFGLIPWYVQWLNPLDGSLLFWNRILFSSITALASLLLLRKFRLFQQLLKEPENMLWLAAGTLLVGFQWWLFVWAPINELTTELSLGYFLLPLTLVLTGRVVYGEKLRPLQMTGAALAAIGVAHEIYQFGSLSWVPVAVAAGYPLYFLIRRKVKVHTLACFMFENLLLLPFAIFAIASHEGFLQTLSANTDLYYLLPGLGILCTLAMLIYVAASKALPVSLFGLLSYLEPAIIFMVAIFILKEPLPSSQWATYGFIWLATAIICIDSIRIVRKPAIAGAP</sequence>
<keyword evidence="7 8" id="KW-0472">Membrane</keyword>
<evidence type="ECO:0000256" key="3">
    <source>
        <dbReference type="ARBA" id="ARBA00022448"/>
    </source>
</evidence>
<dbReference type="RefSeq" id="WP_033403660.1">
    <property type="nucleotide sequence ID" value="NZ_JOJP01000001.1"/>
</dbReference>
<keyword evidence="3" id="KW-0813">Transport</keyword>
<dbReference type="NCBIfam" id="TIGR00688">
    <property type="entry name" value="rarD"/>
    <property type="match status" value="1"/>
</dbReference>
<feature type="transmembrane region" description="Helical" evidence="8">
    <location>
        <begin position="104"/>
        <end position="121"/>
    </location>
</feature>
<dbReference type="InterPro" id="IPR037185">
    <property type="entry name" value="EmrE-like"/>
</dbReference>
<organism evidence="9 10">
    <name type="scientific">Endozoicomonas elysicola</name>
    <dbReference type="NCBI Taxonomy" id="305900"/>
    <lineage>
        <taxon>Bacteria</taxon>
        <taxon>Pseudomonadati</taxon>
        <taxon>Pseudomonadota</taxon>
        <taxon>Gammaproteobacteria</taxon>
        <taxon>Oceanospirillales</taxon>
        <taxon>Endozoicomonadaceae</taxon>
        <taxon>Endozoicomonas</taxon>
    </lineage>
</organism>
<evidence type="ECO:0008006" key="11">
    <source>
        <dbReference type="Google" id="ProtNLM"/>
    </source>
</evidence>
<accession>A0A081KE40</accession>
<dbReference type="GO" id="GO:0005886">
    <property type="term" value="C:plasma membrane"/>
    <property type="evidence" value="ECO:0007669"/>
    <property type="project" value="UniProtKB-SubCell"/>
</dbReference>
<evidence type="ECO:0000256" key="4">
    <source>
        <dbReference type="ARBA" id="ARBA00022475"/>
    </source>
</evidence>
<name>A0A081KE40_9GAMM</name>
<feature type="transmembrane region" description="Helical" evidence="8">
    <location>
        <begin position="9"/>
        <end position="27"/>
    </location>
</feature>
<keyword evidence="6 8" id="KW-1133">Transmembrane helix</keyword>
<feature type="transmembrane region" description="Helical" evidence="8">
    <location>
        <begin position="237"/>
        <end position="259"/>
    </location>
</feature>
<keyword evidence="5 8" id="KW-0812">Transmembrane</keyword>
<proteinExistence type="inferred from homology"/>
<feature type="transmembrane region" description="Helical" evidence="8">
    <location>
        <begin position="39"/>
        <end position="57"/>
    </location>
</feature>
<protein>
    <recommendedName>
        <fullName evidence="11">EamA domain-containing protein</fullName>
    </recommendedName>
</protein>
<feature type="transmembrane region" description="Helical" evidence="8">
    <location>
        <begin position="271"/>
        <end position="289"/>
    </location>
</feature>
<keyword evidence="4" id="KW-1003">Cell membrane</keyword>
<feature type="transmembrane region" description="Helical" evidence="8">
    <location>
        <begin position="151"/>
        <end position="167"/>
    </location>
</feature>
<dbReference type="AlphaFoldDB" id="A0A081KE40"/>
<keyword evidence="10" id="KW-1185">Reference proteome</keyword>
<dbReference type="eggNOG" id="COG2962">
    <property type="taxonomic scope" value="Bacteria"/>
</dbReference>
<reference evidence="9 10" key="1">
    <citation type="submission" date="2014-06" db="EMBL/GenBank/DDBJ databases">
        <title>Whole Genome Sequences of Three Symbiotic Endozoicomonas Bacteria.</title>
        <authorList>
            <person name="Neave M.J."/>
            <person name="Apprill A."/>
            <person name="Voolstra C.R."/>
        </authorList>
    </citation>
    <scope>NUCLEOTIDE SEQUENCE [LARGE SCALE GENOMIC DNA]</scope>
    <source>
        <strain evidence="9 10">DSM 22380</strain>
    </source>
</reference>
<dbReference type="Gene3D" id="1.10.3730.20">
    <property type="match status" value="1"/>
</dbReference>
<feature type="transmembrane region" description="Helical" evidence="8">
    <location>
        <begin position="210"/>
        <end position="230"/>
    </location>
</feature>
<evidence type="ECO:0000256" key="1">
    <source>
        <dbReference type="ARBA" id="ARBA00004651"/>
    </source>
</evidence>
<comment type="caution">
    <text evidence="9">The sequence shown here is derived from an EMBL/GenBank/DDBJ whole genome shotgun (WGS) entry which is preliminary data.</text>
</comment>
<evidence type="ECO:0000256" key="6">
    <source>
        <dbReference type="ARBA" id="ARBA00022989"/>
    </source>
</evidence>
<evidence type="ECO:0000313" key="9">
    <source>
        <dbReference type="EMBL" id="KEI72416.1"/>
    </source>
</evidence>
<evidence type="ECO:0000256" key="8">
    <source>
        <dbReference type="SAM" id="Phobius"/>
    </source>
</evidence>
<gene>
    <name evidence="9" type="ORF">GV64_18310</name>
</gene>